<evidence type="ECO:0000313" key="3">
    <source>
        <dbReference type="Proteomes" id="UP000053593"/>
    </source>
</evidence>
<gene>
    <name evidence="2" type="ORF">GYMLUDRAFT_46031</name>
</gene>
<feature type="compositionally biased region" description="Acidic residues" evidence="1">
    <location>
        <begin position="27"/>
        <end position="40"/>
    </location>
</feature>
<accession>A0A0D0B3I5</accession>
<dbReference type="AlphaFoldDB" id="A0A0D0B3I5"/>
<evidence type="ECO:0000256" key="1">
    <source>
        <dbReference type="SAM" id="MobiDB-lite"/>
    </source>
</evidence>
<feature type="region of interest" description="Disordered" evidence="1">
    <location>
        <begin position="19"/>
        <end position="40"/>
    </location>
</feature>
<reference evidence="2 3" key="1">
    <citation type="submission" date="2014-04" db="EMBL/GenBank/DDBJ databases">
        <title>Evolutionary Origins and Diversification of the Mycorrhizal Mutualists.</title>
        <authorList>
            <consortium name="DOE Joint Genome Institute"/>
            <consortium name="Mycorrhizal Genomics Consortium"/>
            <person name="Kohler A."/>
            <person name="Kuo A."/>
            <person name="Nagy L.G."/>
            <person name="Floudas D."/>
            <person name="Copeland A."/>
            <person name="Barry K.W."/>
            <person name="Cichocki N."/>
            <person name="Veneault-Fourrey C."/>
            <person name="LaButti K."/>
            <person name="Lindquist E.A."/>
            <person name="Lipzen A."/>
            <person name="Lundell T."/>
            <person name="Morin E."/>
            <person name="Murat C."/>
            <person name="Riley R."/>
            <person name="Ohm R."/>
            <person name="Sun H."/>
            <person name="Tunlid A."/>
            <person name="Henrissat B."/>
            <person name="Grigoriev I.V."/>
            <person name="Hibbett D.S."/>
            <person name="Martin F."/>
        </authorList>
    </citation>
    <scope>NUCLEOTIDE SEQUENCE [LARGE SCALE GENOMIC DNA]</scope>
    <source>
        <strain evidence="2 3">FD-317 M1</strain>
    </source>
</reference>
<dbReference type="HOGENOM" id="CLU_1660964_0_0_1"/>
<keyword evidence="3" id="KW-1185">Reference proteome</keyword>
<dbReference type="EMBL" id="KN834789">
    <property type="protein sequence ID" value="KIK57825.1"/>
    <property type="molecule type" value="Genomic_DNA"/>
</dbReference>
<protein>
    <submittedName>
        <fullName evidence="2">Uncharacterized protein</fullName>
    </submittedName>
</protein>
<organism evidence="2 3">
    <name type="scientific">Collybiopsis luxurians FD-317 M1</name>
    <dbReference type="NCBI Taxonomy" id="944289"/>
    <lineage>
        <taxon>Eukaryota</taxon>
        <taxon>Fungi</taxon>
        <taxon>Dikarya</taxon>
        <taxon>Basidiomycota</taxon>
        <taxon>Agaricomycotina</taxon>
        <taxon>Agaricomycetes</taxon>
        <taxon>Agaricomycetidae</taxon>
        <taxon>Agaricales</taxon>
        <taxon>Marasmiineae</taxon>
        <taxon>Omphalotaceae</taxon>
        <taxon>Collybiopsis</taxon>
        <taxon>Collybiopsis luxurians</taxon>
    </lineage>
</organism>
<evidence type="ECO:0000313" key="2">
    <source>
        <dbReference type="EMBL" id="KIK57825.1"/>
    </source>
</evidence>
<dbReference type="OrthoDB" id="3158970at2759"/>
<proteinExistence type="predicted"/>
<sequence length="159" mass="18170">MLSQALAVSRFDGREERFAAAARGEDMEMDLSDPEDDDEDGYELAQLTEYSGIRDLALGDWACNRILDGFWISPGDQWWGHMFPDQPWGKVRAQHPYPWTVEEDEAIETGEEDAAIDERPKLTTVKEVIPPSHPLCEQAFRAFQKQMRDLLLPAMKNTV</sequence>
<dbReference type="Proteomes" id="UP000053593">
    <property type="component" value="Unassembled WGS sequence"/>
</dbReference>
<name>A0A0D0B3I5_9AGAR</name>